<evidence type="ECO:0000313" key="4">
    <source>
        <dbReference type="Proteomes" id="UP000639338"/>
    </source>
</evidence>
<proteinExistence type="predicted"/>
<accession>A0A834Y128</accession>
<dbReference type="EMBL" id="JACMRX010000002">
    <property type="protein sequence ID" value="KAF7995154.1"/>
    <property type="molecule type" value="Genomic_DNA"/>
</dbReference>
<sequence>MGVKNLLMMQANLVAGIFMLFAACSPVIPGSSETNLPTTSTNDNDTVDPSNLIQSQIELKIHTAISVILDKYFIDELNNKLLQLNNTIKQVNQDKEQTLAEYSEINKKYTKSLESLITCGNRVLSLIDHQDNLEKNLTILELKIQDIIDEKNNTKIEMKNIIDNKLQSVMCSKNQQYSNISLELEQKIDENNGMIQESIALEEERAEKLETIENECQLNLTNKQQEVEILKEILFENVDESTDLLKTLTVIMKFNENNVPDDLLEKRRKLFEKRYYNEEVAVVNHHEKHNCKFTILGIDMPCKWAENMAGLNFTKQNNKYYNSKITTANKLAHYSVENIIKKIKKRIKSRMELYNGIRQLEKGNFINSTVQLMPQKITTYFY</sequence>
<reference evidence="3 4" key="1">
    <citation type="submission" date="2020-08" db="EMBL/GenBank/DDBJ databases">
        <title>Aphidius gifuensis genome sequencing and assembly.</title>
        <authorList>
            <person name="Du Z."/>
        </authorList>
    </citation>
    <scope>NUCLEOTIDE SEQUENCE [LARGE SCALE GENOMIC DNA]</scope>
    <source>
        <strain evidence="3">YNYX2018</strain>
        <tissue evidence="3">Adults</tissue>
    </source>
</reference>
<comment type="caution">
    <text evidence="3">The sequence shown here is derived from an EMBL/GenBank/DDBJ whole genome shotgun (WGS) entry which is preliminary data.</text>
</comment>
<dbReference type="OrthoDB" id="676979at2759"/>
<organism evidence="3 4">
    <name type="scientific">Aphidius gifuensis</name>
    <name type="common">Parasitoid wasp</name>
    <dbReference type="NCBI Taxonomy" id="684658"/>
    <lineage>
        <taxon>Eukaryota</taxon>
        <taxon>Metazoa</taxon>
        <taxon>Ecdysozoa</taxon>
        <taxon>Arthropoda</taxon>
        <taxon>Hexapoda</taxon>
        <taxon>Insecta</taxon>
        <taxon>Pterygota</taxon>
        <taxon>Neoptera</taxon>
        <taxon>Endopterygota</taxon>
        <taxon>Hymenoptera</taxon>
        <taxon>Apocrita</taxon>
        <taxon>Ichneumonoidea</taxon>
        <taxon>Braconidae</taxon>
        <taxon>Aphidiinae</taxon>
        <taxon>Aphidius</taxon>
    </lineage>
</organism>
<evidence type="ECO:0008006" key="5">
    <source>
        <dbReference type="Google" id="ProtNLM"/>
    </source>
</evidence>
<keyword evidence="2" id="KW-0732">Signal</keyword>
<keyword evidence="1" id="KW-0175">Coiled coil</keyword>
<dbReference type="Proteomes" id="UP000639338">
    <property type="component" value="Unassembled WGS sequence"/>
</dbReference>
<protein>
    <recommendedName>
        <fullName evidence="5">Venom protein</fullName>
    </recommendedName>
</protein>
<keyword evidence="4" id="KW-1185">Reference proteome</keyword>
<dbReference type="PROSITE" id="PS51257">
    <property type="entry name" value="PROKAR_LIPOPROTEIN"/>
    <property type="match status" value="1"/>
</dbReference>
<evidence type="ECO:0000313" key="3">
    <source>
        <dbReference type="EMBL" id="KAF7995154.1"/>
    </source>
</evidence>
<feature type="chain" id="PRO_5032382963" description="Venom protein" evidence="2">
    <location>
        <begin position="25"/>
        <end position="382"/>
    </location>
</feature>
<name>A0A834Y128_APHGI</name>
<evidence type="ECO:0000256" key="1">
    <source>
        <dbReference type="SAM" id="Coils"/>
    </source>
</evidence>
<evidence type="ECO:0000256" key="2">
    <source>
        <dbReference type="SAM" id="SignalP"/>
    </source>
</evidence>
<dbReference type="AlphaFoldDB" id="A0A834Y128"/>
<feature type="signal peptide" evidence="2">
    <location>
        <begin position="1"/>
        <end position="24"/>
    </location>
</feature>
<feature type="coiled-coil region" evidence="1">
    <location>
        <begin position="74"/>
        <end position="150"/>
    </location>
</feature>
<gene>
    <name evidence="3" type="ORF">HCN44_004626</name>
</gene>